<protein>
    <recommendedName>
        <fullName evidence="2">UPF0235 protein SAMN06297468_1282</fullName>
    </recommendedName>
</protein>
<dbReference type="NCBIfam" id="TIGR00251">
    <property type="entry name" value="DUF167 family protein"/>
    <property type="match status" value="1"/>
</dbReference>
<dbReference type="GO" id="GO:0005737">
    <property type="term" value="C:cytoplasm"/>
    <property type="evidence" value="ECO:0007669"/>
    <property type="project" value="TreeGrafter"/>
</dbReference>
<dbReference type="Proteomes" id="UP000194420">
    <property type="component" value="Unassembled WGS sequence"/>
</dbReference>
<dbReference type="SUPFAM" id="SSF69786">
    <property type="entry name" value="YggU-like"/>
    <property type="match status" value="1"/>
</dbReference>
<dbReference type="AlphaFoldDB" id="A0A1Y6F2K2"/>
<dbReference type="OrthoDB" id="3176309at2"/>
<evidence type="ECO:0000313" key="3">
    <source>
        <dbReference type="EMBL" id="SMQ69027.1"/>
    </source>
</evidence>
<comment type="similarity">
    <text evidence="1 2">Belongs to the UPF0235 family.</text>
</comment>
<sequence>MARPRAVLPPQQAIEELIEPDGRLAVRVTPGARSEAMTISDGTLHVKTRAKPQDGAANDAVIKLVAQALSVAPSRVELLRGATSRDKLLQVAR</sequence>
<proteinExistence type="inferred from homology"/>
<keyword evidence="4" id="KW-1185">Reference proteome</keyword>
<accession>A0A1Y6F2K2</accession>
<dbReference type="RefSeq" id="WP_086437220.1">
    <property type="nucleotide sequence ID" value="NZ_FXWG01000002.1"/>
</dbReference>
<dbReference type="HAMAP" id="MF_00634">
    <property type="entry name" value="UPF0235"/>
    <property type="match status" value="1"/>
</dbReference>
<dbReference type="PANTHER" id="PTHR13420">
    <property type="entry name" value="UPF0235 PROTEIN C15ORF40"/>
    <property type="match status" value="1"/>
</dbReference>
<evidence type="ECO:0000313" key="4">
    <source>
        <dbReference type="Proteomes" id="UP000194420"/>
    </source>
</evidence>
<dbReference type="Pfam" id="PF02594">
    <property type="entry name" value="DUF167"/>
    <property type="match status" value="1"/>
</dbReference>
<name>A0A1Y6F2K2_9SPHN</name>
<dbReference type="InterPro" id="IPR003746">
    <property type="entry name" value="DUF167"/>
</dbReference>
<evidence type="ECO:0000256" key="2">
    <source>
        <dbReference type="HAMAP-Rule" id="MF_00634"/>
    </source>
</evidence>
<gene>
    <name evidence="3" type="ORF">SAMN06297468_1282</name>
</gene>
<evidence type="ECO:0000256" key="1">
    <source>
        <dbReference type="ARBA" id="ARBA00010364"/>
    </source>
</evidence>
<dbReference type="SMART" id="SM01152">
    <property type="entry name" value="DUF167"/>
    <property type="match status" value="1"/>
</dbReference>
<organism evidence="3 4">
    <name type="scientific">Altererythrobacter xiamenensis</name>
    <dbReference type="NCBI Taxonomy" id="1316679"/>
    <lineage>
        <taxon>Bacteria</taxon>
        <taxon>Pseudomonadati</taxon>
        <taxon>Pseudomonadota</taxon>
        <taxon>Alphaproteobacteria</taxon>
        <taxon>Sphingomonadales</taxon>
        <taxon>Erythrobacteraceae</taxon>
        <taxon>Altererythrobacter</taxon>
    </lineage>
</organism>
<dbReference type="PANTHER" id="PTHR13420:SF7">
    <property type="entry name" value="UPF0235 PROTEIN C15ORF40"/>
    <property type="match status" value="1"/>
</dbReference>
<dbReference type="Gene3D" id="3.30.1200.10">
    <property type="entry name" value="YggU-like"/>
    <property type="match status" value="1"/>
</dbReference>
<dbReference type="InterPro" id="IPR036591">
    <property type="entry name" value="YggU-like_sf"/>
</dbReference>
<reference evidence="4" key="1">
    <citation type="submission" date="2017-04" db="EMBL/GenBank/DDBJ databases">
        <authorList>
            <person name="Varghese N."/>
            <person name="Submissions S."/>
        </authorList>
    </citation>
    <scope>NUCLEOTIDE SEQUENCE [LARGE SCALE GENOMIC DNA]</scope>
</reference>
<dbReference type="EMBL" id="FXWG01000002">
    <property type="protein sequence ID" value="SMQ69027.1"/>
    <property type="molecule type" value="Genomic_DNA"/>
</dbReference>